<accession>A0AAV8SQ22</accession>
<evidence type="ECO:0000313" key="2">
    <source>
        <dbReference type="EMBL" id="KAJ8754367.1"/>
    </source>
</evidence>
<keyword evidence="1" id="KW-0812">Transmembrane</keyword>
<evidence type="ECO:0000313" key="3">
    <source>
        <dbReference type="Proteomes" id="UP001159364"/>
    </source>
</evidence>
<dbReference type="EMBL" id="JAIWQS010000009">
    <property type="protein sequence ID" value="KAJ8754367.1"/>
    <property type="molecule type" value="Genomic_DNA"/>
</dbReference>
<feature type="transmembrane region" description="Helical" evidence="1">
    <location>
        <begin position="110"/>
        <end position="128"/>
    </location>
</feature>
<organism evidence="2 3">
    <name type="scientific">Erythroxylum novogranatense</name>
    <dbReference type="NCBI Taxonomy" id="1862640"/>
    <lineage>
        <taxon>Eukaryota</taxon>
        <taxon>Viridiplantae</taxon>
        <taxon>Streptophyta</taxon>
        <taxon>Embryophyta</taxon>
        <taxon>Tracheophyta</taxon>
        <taxon>Spermatophyta</taxon>
        <taxon>Magnoliopsida</taxon>
        <taxon>eudicotyledons</taxon>
        <taxon>Gunneridae</taxon>
        <taxon>Pentapetalae</taxon>
        <taxon>rosids</taxon>
        <taxon>fabids</taxon>
        <taxon>Malpighiales</taxon>
        <taxon>Erythroxylaceae</taxon>
        <taxon>Erythroxylum</taxon>
    </lineage>
</organism>
<dbReference type="AlphaFoldDB" id="A0AAV8SQ22"/>
<keyword evidence="3" id="KW-1185">Reference proteome</keyword>
<reference evidence="2 3" key="1">
    <citation type="submission" date="2021-09" db="EMBL/GenBank/DDBJ databases">
        <title>Genomic insights and catalytic innovation underlie evolution of tropane alkaloids biosynthesis.</title>
        <authorList>
            <person name="Wang Y.-J."/>
            <person name="Tian T."/>
            <person name="Huang J.-P."/>
            <person name="Huang S.-X."/>
        </authorList>
    </citation>
    <scope>NUCLEOTIDE SEQUENCE [LARGE SCALE GENOMIC DNA]</scope>
    <source>
        <strain evidence="2">KIB-2018</strain>
        <tissue evidence="2">Leaf</tissue>
    </source>
</reference>
<evidence type="ECO:0000256" key="1">
    <source>
        <dbReference type="SAM" id="Phobius"/>
    </source>
</evidence>
<sequence>MWFHVNLRFWTYNNNHNNKNTTTTRTPRDHVVLVASFCGSCLLPIRELESVAEELLHEGLVGLDALAKQIADLTDSFFCWDLCGFVNLAMNNENARARGEENLVAILDCLWYIVFYPVVTFLFSCYSIKELKDFSQQTKKREEEERKLLKYKSLAIDASLCSLLMLKMSYMIQPFHQDLVVGLFIVSSMVHKKI</sequence>
<comment type="caution">
    <text evidence="2">The sequence shown here is derived from an EMBL/GenBank/DDBJ whole genome shotgun (WGS) entry which is preliminary data.</text>
</comment>
<name>A0AAV8SQ22_9ROSI</name>
<gene>
    <name evidence="2" type="ORF">K2173_002818</name>
</gene>
<dbReference type="Proteomes" id="UP001159364">
    <property type="component" value="Linkage Group LG09"/>
</dbReference>
<proteinExistence type="predicted"/>
<protein>
    <submittedName>
        <fullName evidence="2">Uncharacterized protein</fullName>
    </submittedName>
</protein>
<keyword evidence="1" id="KW-1133">Transmembrane helix</keyword>
<keyword evidence="1" id="KW-0472">Membrane</keyword>